<dbReference type="InterPro" id="IPR026960">
    <property type="entry name" value="RVT-Znf"/>
</dbReference>
<comment type="caution">
    <text evidence="2">The sequence shown here is derived from an EMBL/GenBank/DDBJ whole genome shotgun (WGS) entry which is preliminary data.</text>
</comment>
<evidence type="ECO:0000313" key="3">
    <source>
        <dbReference type="Proteomes" id="UP001558713"/>
    </source>
</evidence>
<feature type="domain" description="Reverse transcriptase zinc-binding" evidence="1">
    <location>
        <begin position="111"/>
        <end position="195"/>
    </location>
</feature>
<dbReference type="EMBL" id="JBANAX010000864">
    <property type="protein sequence ID" value="KAL1190925.1"/>
    <property type="molecule type" value="Genomic_DNA"/>
</dbReference>
<protein>
    <recommendedName>
        <fullName evidence="1">Reverse transcriptase zinc-binding domain-containing protein</fullName>
    </recommendedName>
</protein>
<proteinExistence type="predicted"/>
<dbReference type="Pfam" id="PF13966">
    <property type="entry name" value="zf-RVT"/>
    <property type="match status" value="1"/>
</dbReference>
<evidence type="ECO:0000313" key="2">
    <source>
        <dbReference type="EMBL" id="KAL1190925.1"/>
    </source>
</evidence>
<dbReference type="PANTHER" id="PTHR33116">
    <property type="entry name" value="REVERSE TRANSCRIPTASE ZINC-BINDING DOMAIN-CONTAINING PROTEIN-RELATED-RELATED"/>
    <property type="match status" value="1"/>
</dbReference>
<dbReference type="Proteomes" id="UP001558713">
    <property type="component" value="Unassembled WGS sequence"/>
</dbReference>
<reference evidence="2 3" key="1">
    <citation type="submission" date="2024-04" db="EMBL/GenBank/DDBJ databases">
        <title>Genome assembly C_amara_ONT_v2.</title>
        <authorList>
            <person name="Yant L."/>
            <person name="Moore C."/>
            <person name="Slenker M."/>
        </authorList>
    </citation>
    <scope>NUCLEOTIDE SEQUENCE [LARGE SCALE GENOMIC DNA]</scope>
    <source>
        <tissue evidence="2">Leaf</tissue>
    </source>
</reference>
<keyword evidence="3" id="KW-1185">Reference proteome</keyword>
<evidence type="ECO:0000259" key="1">
    <source>
        <dbReference type="Pfam" id="PF13966"/>
    </source>
</evidence>
<organism evidence="2 3">
    <name type="scientific">Cardamine amara subsp. amara</name>
    <dbReference type="NCBI Taxonomy" id="228776"/>
    <lineage>
        <taxon>Eukaryota</taxon>
        <taxon>Viridiplantae</taxon>
        <taxon>Streptophyta</taxon>
        <taxon>Embryophyta</taxon>
        <taxon>Tracheophyta</taxon>
        <taxon>Spermatophyta</taxon>
        <taxon>Magnoliopsida</taxon>
        <taxon>eudicotyledons</taxon>
        <taxon>Gunneridae</taxon>
        <taxon>Pentapetalae</taxon>
        <taxon>rosids</taxon>
        <taxon>malvids</taxon>
        <taxon>Brassicales</taxon>
        <taxon>Brassicaceae</taxon>
        <taxon>Cardamineae</taxon>
        <taxon>Cardamine</taxon>
    </lineage>
</organism>
<dbReference type="PANTHER" id="PTHR33116:SF84">
    <property type="entry name" value="RNA-DIRECTED DNA POLYMERASE"/>
    <property type="match status" value="1"/>
</dbReference>
<gene>
    <name evidence="2" type="ORF">V5N11_020899</name>
</gene>
<dbReference type="AlphaFoldDB" id="A0ABD0Z8A4"/>
<accession>A0ABD0Z8A4</accession>
<sequence>MLSLRHLAKPLLGCVLGDGTKISFWFDNWCSLRVVWDCIGSSGPGTMGIPIDATVAEACGPNGWHLPPTRTRNQNLAALREVLLSMDPPSDSLGPDEYCTWGLDGSKNSFFTTSTTWNYHRPSEDKKDWPPAVWGKHFVPKHSLTFWTATLDRLPVRARLALWKTGIPMTCCLYYSQAETRDHLLLHCPFSEQVWCIVLHRVASYPCIFADCSTLITWLLSRIPLVSSTLTKIAAQAIIYLLWRERNNRLHNSVTSSSATVFAQIDRSGRDTLLSHRYRKGCGRLLSQWFARS</sequence>
<name>A0ABD0Z8A4_CARAN</name>